<evidence type="ECO:0000256" key="1">
    <source>
        <dbReference type="SAM" id="Phobius"/>
    </source>
</evidence>
<organism evidence="2 3">
    <name type="scientific">Chiloscyllium punctatum</name>
    <name type="common">Brownbanded bambooshark</name>
    <name type="synonym">Hemiscyllium punctatum</name>
    <dbReference type="NCBI Taxonomy" id="137246"/>
    <lineage>
        <taxon>Eukaryota</taxon>
        <taxon>Metazoa</taxon>
        <taxon>Chordata</taxon>
        <taxon>Craniata</taxon>
        <taxon>Vertebrata</taxon>
        <taxon>Chondrichthyes</taxon>
        <taxon>Elasmobranchii</taxon>
        <taxon>Galeomorphii</taxon>
        <taxon>Galeoidea</taxon>
        <taxon>Orectolobiformes</taxon>
        <taxon>Hemiscylliidae</taxon>
        <taxon>Chiloscyllium</taxon>
    </lineage>
</organism>
<keyword evidence="1" id="KW-0472">Membrane</keyword>
<accession>A0A401RS64</accession>
<gene>
    <name evidence="2" type="ORF">chiPu_0000133</name>
</gene>
<keyword evidence="1" id="KW-0812">Transmembrane</keyword>
<dbReference type="Proteomes" id="UP000287033">
    <property type="component" value="Unassembled WGS sequence"/>
</dbReference>
<proteinExistence type="predicted"/>
<feature type="transmembrane region" description="Helical" evidence="1">
    <location>
        <begin position="105"/>
        <end position="127"/>
    </location>
</feature>
<comment type="caution">
    <text evidence="2">The sequence shown here is derived from an EMBL/GenBank/DDBJ whole genome shotgun (WGS) entry which is preliminary data.</text>
</comment>
<keyword evidence="1" id="KW-1133">Transmembrane helix</keyword>
<reference evidence="2 3" key="1">
    <citation type="journal article" date="2018" name="Nat. Ecol. Evol.">
        <title>Shark genomes provide insights into elasmobranch evolution and the origin of vertebrates.</title>
        <authorList>
            <person name="Hara Y"/>
            <person name="Yamaguchi K"/>
            <person name="Onimaru K"/>
            <person name="Kadota M"/>
            <person name="Koyanagi M"/>
            <person name="Keeley SD"/>
            <person name="Tatsumi K"/>
            <person name="Tanaka K"/>
            <person name="Motone F"/>
            <person name="Kageyama Y"/>
            <person name="Nozu R"/>
            <person name="Adachi N"/>
            <person name="Nishimura O"/>
            <person name="Nakagawa R"/>
            <person name="Tanegashima C"/>
            <person name="Kiyatake I"/>
            <person name="Matsumoto R"/>
            <person name="Murakumo K"/>
            <person name="Nishida K"/>
            <person name="Terakita A"/>
            <person name="Kuratani S"/>
            <person name="Sato K"/>
            <person name="Hyodo S Kuraku.S."/>
        </authorList>
    </citation>
    <scope>NUCLEOTIDE SEQUENCE [LARGE SCALE GENOMIC DNA]</scope>
</reference>
<name>A0A401RS64_CHIPU</name>
<keyword evidence="3" id="KW-1185">Reference proteome</keyword>
<evidence type="ECO:0000313" key="3">
    <source>
        <dbReference type="Proteomes" id="UP000287033"/>
    </source>
</evidence>
<dbReference type="AlphaFoldDB" id="A0A401RS64"/>
<dbReference type="STRING" id="137246.A0A401RS64"/>
<evidence type="ECO:0000313" key="2">
    <source>
        <dbReference type="EMBL" id="GCC20961.1"/>
    </source>
</evidence>
<dbReference type="EMBL" id="BEZZ01000002">
    <property type="protein sequence ID" value="GCC20961.1"/>
    <property type="molecule type" value="Genomic_DNA"/>
</dbReference>
<protein>
    <submittedName>
        <fullName evidence="2">Uncharacterized protein</fullName>
    </submittedName>
</protein>
<sequence length="223" mass="24469">MVTLTVEISNQMNRAAQNVRMPIVKMEEHVSLITELQCAKRSIILTIKQAGSTELYRQICTIVSSGDWRLRCTSQWRGNRCHIQVKPAGSLSPAPGTKKGGNVSMLAGLSVGLSLVVLSLVAVLVIISRKKPSTRLSPGNKCKSISSITYGDQRSNLNADFAVEDLLTRPSISVYPWHTSYRRFSNVSNTPTSFSNPLYDDTTGNRKASGERISGILQIESNE</sequence>